<feature type="transmembrane region" description="Helical" evidence="2">
    <location>
        <begin position="121"/>
        <end position="139"/>
    </location>
</feature>
<feature type="transmembrane region" description="Helical" evidence="2">
    <location>
        <begin position="94"/>
        <end position="114"/>
    </location>
</feature>
<evidence type="ECO:0000256" key="2">
    <source>
        <dbReference type="SAM" id="Phobius"/>
    </source>
</evidence>
<protein>
    <submittedName>
        <fullName evidence="4">ORF 73 ECLF1</fullName>
    </submittedName>
</protein>
<feature type="transmembrane region" description="Helical" evidence="2">
    <location>
        <begin position="52"/>
        <end position="74"/>
    </location>
</feature>
<dbReference type="AlphaFoldDB" id="A0A1W1CMV0"/>
<keyword evidence="2" id="KW-0472">Membrane</keyword>
<dbReference type="Pfam" id="PF09990">
    <property type="entry name" value="DUF2231"/>
    <property type="match status" value="1"/>
</dbReference>
<keyword evidence="2" id="KW-0812">Transmembrane</keyword>
<dbReference type="EMBL" id="FPHE01000160">
    <property type="protein sequence ID" value="SFV67065.1"/>
    <property type="molecule type" value="Genomic_DNA"/>
</dbReference>
<feature type="compositionally biased region" description="Basic and acidic residues" evidence="1">
    <location>
        <begin position="224"/>
        <end position="262"/>
    </location>
</feature>
<feature type="region of interest" description="Disordered" evidence="1">
    <location>
        <begin position="172"/>
        <end position="195"/>
    </location>
</feature>
<evidence type="ECO:0000259" key="3">
    <source>
        <dbReference type="Pfam" id="PF09990"/>
    </source>
</evidence>
<sequence length="280" mass="31218">MSLPNLTIPFELPLDIPVLIHPAVVHFVVAIPIVILLLELINLFFKKRAISILSLFLIFIVVLSMGVAYFAGVVDGKEAYSLLIADGQAELKEHKLLGIYLVYASVALLVLKLLFMAFSQVIARLFFILLLIGFISVTLKQGKDGGELVYKYGANNQAVSSIKEKLEELQDEYNELEEESKEAKDSEDNEKSDDNETAIKLKELQEKYDALLLKNSEKPTASESKVETSTETPKVEEVVKVEEKKEEEEPKVETSVEVETKEASTSTVSLEIPSDTNKSH</sequence>
<feature type="domain" description="DUF2231" evidence="3">
    <location>
        <begin position="20"/>
        <end position="157"/>
    </location>
</feature>
<proteinExistence type="predicted"/>
<feature type="transmembrane region" description="Helical" evidence="2">
    <location>
        <begin position="20"/>
        <end position="45"/>
    </location>
</feature>
<reference evidence="4" key="1">
    <citation type="submission" date="2016-10" db="EMBL/GenBank/DDBJ databases">
        <authorList>
            <person name="de Groot N.N."/>
        </authorList>
    </citation>
    <scope>NUCLEOTIDE SEQUENCE</scope>
</reference>
<evidence type="ECO:0000313" key="4">
    <source>
        <dbReference type="EMBL" id="SFV67065.1"/>
    </source>
</evidence>
<name>A0A1W1CMV0_9ZZZZ</name>
<organism evidence="4">
    <name type="scientific">hydrothermal vent metagenome</name>
    <dbReference type="NCBI Taxonomy" id="652676"/>
    <lineage>
        <taxon>unclassified sequences</taxon>
        <taxon>metagenomes</taxon>
        <taxon>ecological metagenomes</taxon>
    </lineage>
</organism>
<feature type="region of interest" description="Disordered" evidence="1">
    <location>
        <begin position="212"/>
        <end position="280"/>
    </location>
</feature>
<evidence type="ECO:0000256" key="1">
    <source>
        <dbReference type="SAM" id="MobiDB-lite"/>
    </source>
</evidence>
<gene>
    <name evidence="4" type="ORF">MNB_SV-12-1493</name>
</gene>
<dbReference type="InterPro" id="IPR019251">
    <property type="entry name" value="DUF2231_TM"/>
</dbReference>
<accession>A0A1W1CMV0</accession>
<keyword evidence="2" id="KW-1133">Transmembrane helix</keyword>